<accession>A0A2U3EAE7</accession>
<name>A0A2U3EAE7_PURLI</name>
<dbReference type="AlphaFoldDB" id="A0A2U3EAE7"/>
<evidence type="ECO:0000313" key="5">
    <source>
        <dbReference type="Proteomes" id="UP001287286"/>
    </source>
</evidence>
<evidence type="ECO:0000256" key="1">
    <source>
        <dbReference type="SAM" id="MobiDB-lite"/>
    </source>
</evidence>
<reference evidence="2 5" key="4">
    <citation type="journal article" date="2024" name="Microbiol. Resour. Announc.">
        <title>Genome annotations for the ascomycete fungi Trichoderma harzianum, Trichoderma aggressivum, and Purpureocillium lilacinum.</title>
        <authorList>
            <person name="Beijen E.P.W."/>
            <person name="Ohm R.A."/>
        </authorList>
    </citation>
    <scope>NUCLEOTIDE SEQUENCE [LARGE SCALE GENOMIC DNA]</scope>
    <source>
        <strain evidence="2 5">CBS 150709</strain>
    </source>
</reference>
<dbReference type="EMBL" id="LCWV01000007">
    <property type="protein sequence ID" value="PWI71486.1"/>
    <property type="molecule type" value="Genomic_DNA"/>
</dbReference>
<reference evidence="3" key="1">
    <citation type="submission" date="2015-05" db="EMBL/GenBank/DDBJ databases">
        <authorList>
            <person name="Wang D.B."/>
            <person name="Wang M."/>
        </authorList>
    </citation>
    <scope>NUCLEOTIDE SEQUENCE</scope>
    <source>
        <strain evidence="3">36-1</strain>
    </source>
</reference>
<protein>
    <submittedName>
        <fullName evidence="3">Uncharacterized protein</fullName>
    </submittedName>
</protein>
<proteinExistence type="predicted"/>
<sequence>MPRIGGKVEDASARDHAKCRETHGQHTVGGGSCNISAARTDDPGVGTTHGENVEEEEEEVRLLALARVEDGGSGEEGKETKTTKETDPRIDLPVCEEAAGPGPPDNQDDFSQA</sequence>
<dbReference type="Proteomes" id="UP000245956">
    <property type="component" value="Unassembled WGS sequence"/>
</dbReference>
<feature type="compositionally biased region" description="Basic and acidic residues" evidence="1">
    <location>
        <begin position="67"/>
        <end position="90"/>
    </location>
</feature>
<dbReference type="PROSITE" id="PS51257">
    <property type="entry name" value="PROKAR_LIPOPROTEIN"/>
    <property type="match status" value="1"/>
</dbReference>
<evidence type="ECO:0000313" key="3">
    <source>
        <dbReference type="EMBL" id="PWI71486.1"/>
    </source>
</evidence>
<feature type="region of interest" description="Disordered" evidence="1">
    <location>
        <begin position="1"/>
        <end position="113"/>
    </location>
</feature>
<dbReference type="Proteomes" id="UP001287286">
    <property type="component" value="Unassembled WGS sequence"/>
</dbReference>
<gene>
    <name evidence="3" type="ORF">PCL_11580</name>
    <name evidence="2" type="ORF">Purlil1_2831</name>
</gene>
<reference evidence="3 4" key="2">
    <citation type="journal article" date="2016" name="Front. Microbiol.">
        <title>Genome and transcriptome sequences reveal the specific parasitism of the nematophagous Purpureocillium lilacinum 36-1.</title>
        <authorList>
            <person name="Xie J."/>
            <person name="Li S."/>
            <person name="Mo C."/>
            <person name="Xiao X."/>
            <person name="Peng D."/>
            <person name="Wang G."/>
            <person name="Xiao Y."/>
        </authorList>
    </citation>
    <scope>NUCLEOTIDE SEQUENCE [LARGE SCALE GENOMIC DNA]</scope>
    <source>
        <strain evidence="3 4">36-1</strain>
    </source>
</reference>
<dbReference type="EMBL" id="JAWRVI010000007">
    <property type="protein sequence ID" value="KAK4092906.1"/>
    <property type="molecule type" value="Genomic_DNA"/>
</dbReference>
<keyword evidence="5" id="KW-1185">Reference proteome</keyword>
<reference evidence="2" key="3">
    <citation type="submission" date="2023-11" db="EMBL/GenBank/DDBJ databases">
        <authorList>
            <person name="Beijen E."/>
            <person name="Ohm R.A."/>
        </authorList>
    </citation>
    <scope>NUCLEOTIDE SEQUENCE</scope>
    <source>
        <strain evidence="2">CBS 150709</strain>
    </source>
</reference>
<organism evidence="3 4">
    <name type="scientific">Purpureocillium lilacinum</name>
    <name type="common">Paecilomyces lilacinus</name>
    <dbReference type="NCBI Taxonomy" id="33203"/>
    <lineage>
        <taxon>Eukaryota</taxon>
        <taxon>Fungi</taxon>
        <taxon>Dikarya</taxon>
        <taxon>Ascomycota</taxon>
        <taxon>Pezizomycotina</taxon>
        <taxon>Sordariomycetes</taxon>
        <taxon>Hypocreomycetidae</taxon>
        <taxon>Hypocreales</taxon>
        <taxon>Ophiocordycipitaceae</taxon>
        <taxon>Purpureocillium</taxon>
    </lineage>
</organism>
<feature type="compositionally biased region" description="Basic and acidic residues" evidence="1">
    <location>
        <begin position="1"/>
        <end position="24"/>
    </location>
</feature>
<evidence type="ECO:0000313" key="4">
    <source>
        <dbReference type="Proteomes" id="UP000245956"/>
    </source>
</evidence>
<comment type="caution">
    <text evidence="3">The sequence shown here is derived from an EMBL/GenBank/DDBJ whole genome shotgun (WGS) entry which is preliminary data.</text>
</comment>
<evidence type="ECO:0000313" key="2">
    <source>
        <dbReference type="EMBL" id="KAK4092906.1"/>
    </source>
</evidence>